<evidence type="ECO:0000256" key="7">
    <source>
        <dbReference type="ARBA" id="ARBA00023136"/>
    </source>
</evidence>
<evidence type="ECO:0000256" key="1">
    <source>
        <dbReference type="ARBA" id="ARBA00004141"/>
    </source>
</evidence>
<dbReference type="InterPro" id="IPR022837">
    <property type="entry name" value="MsrQ-like"/>
</dbReference>
<keyword evidence="3 8" id="KW-0349">Heme</keyword>
<dbReference type="PANTHER" id="PTHR36964:SF1">
    <property type="entry name" value="PROTEIN-METHIONINE-SULFOXIDE REDUCTASE HEME-BINDING SUBUNIT MSRQ"/>
    <property type="match status" value="1"/>
</dbReference>
<protein>
    <recommendedName>
        <fullName evidence="8">Protein-methionine-sulfoxide reductase heme-binding subunit MsrQ</fullName>
    </recommendedName>
    <alternativeName>
        <fullName evidence="8">Flavocytochrome MsrQ</fullName>
    </alternativeName>
</protein>
<feature type="transmembrane region" description="Helical" evidence="8">
    <location>
        <begin position="143"/>
        <end position="160"/>
    </location>
</feature>
<dbReference type="GO" id="GO:0010181">
    <property type="term" value="F:FMN binding"/>
    <property type="evidence" value="ECO:0007669"/>
    <property type="project" value="UniProtKB-UniRule"/>
</dbReference>
<feature type="domain" description="Ferric oxidoreductase" evidence="9">
    <location>
        <begin position="40"/>
        <end position="150"/>
    </location>
</feature>
<dbReference type="GO" id="GO:0005886">
    <property type="term" value="C:plasma membrane"/>
    <property type="evidence" value="ECO:0007669"/>
    <property type="project" value="UniProtKB-SubCell"/>
</dbReference>
<comment type="subcellular location">
    <subcellularLocation>
        <location evidence="8">Cell membrane</location>
        <topology evidence="8">Multi-pass membrane protein</topology>
    </subcellularLocation>
    <subcellularLocation>
        <location evidence="1">Membrane</location>
        <topology evidence="1">Multi-pass membrane protein</topology>
    </subcellularLocation>
</comment>
<evidence type="ECO:0000256" key="4">
    <source>
        <dbReference type="ARBA" id="ARBA00022692"/>
    </source>
</evidence>
<keyword evidence="2 8" id="KW-0813">Transport</keyword>
<evidence type="ECO:0000256" key="8">
    <source>
        <dbReference type="HAMAP-Rule" id="MF_01207"/>
    </source>
</evidence>
<keyword evidence="11" id="KW-1185">Reference proteome</keyword>
<gene>
    <name evidence="8" type="primary">msrQ</name>
    <name evidence="10" type="ORF">C7H09_13035</name>
</gene>
<evidence type="ECO:0000256" key="6">
    <source>
        <dbReference type="ARBA" id="ARBA00023004"/>
    </source>
</evidence>
<dbReference type="EMBL" id="PXNP01000096">
    <property type="protein sequence ID" value="PSF05889.1"/>
    <property type="molecule type" value="Genomic_DNA"/>
</dbReference>
<name>A0A2T1K6V6_9GAMM</name>
<evidence type="ECO:0000313" key="10">
    <source>
        <dbReference type="EMBL" id="PSF05889.1"/>
    </source>
</evidence>
<dbReference type="InterPro" id="IPR013130">
    <property type="entry name" value="Fe3_Rdtase_TM_dom"/>
</dbReference>
<feature type="transmembrane region" description="Helical" evidence="8">
    <location>
        <begin position="166"/>
        <end position="183"/>
    </location>
</feature>
<feature type="transmembrane region" description="Helical" evidence="8">
    <location>
        <begin position="107"/>
        <end position="123"/>
    </location>
</feature>
<comment type="function">
    <text evidence="8">Part of the MsrPQ system that repairs oxidized periplasmic proteins containing methionine sulfoxide residues (Met-O), using respiratory chain electrons. Thus protects these proteins from oxidative-stress damage caused by reactive species of oxygen and chlorine generated by the host defense mechanisms. MsrPQ is essential for the maintenance of envelope integrity under bleach stress, rescuing a wide series of structurally unrelated periplasmic proteins from methionine oxidation. MsrQ provides electrons for reduction to the reductase catalytic subunit MsrP, using the quinone pool of the respiratory chain.</text>
</comment>
<dbReference type="AlphaFoldDB" id="A0A2T1K6V6"/>
<dbReference type="HAMAP" id="MF_01207">
    <property type="entry name" value="MsrQ"/>
    <property type="match status" value="1"/>
</dbReference>
<evidence type="ECO:0000256" key="2">
    <source>
        <dbReference type="ARBA" id="ARBA00022448"/>
    </source>
</evidence>
<keyword evidence="8" id="KW-0479">Metal-binding</keyword>
<dbReference type="PANTHER" id="PTHR36964">
    <property type="entry name" value="PROTEIN-METHIONINE-SULFOXIDE REDUCTASE HEME-BINDING SUBUNIT MSRQ"/>
    <property type="match status" value="1"/>
</dbReference>
<dbReference type="GO" id="GO:0009055">
    <property type="term" value="F:electron transfer activity"/>
    <property type="evidence" value="ECO:0007669"/>
    <property type="project" value="UniProtKB-UniRule"/>
</dbReference>
<comment type="similarity">
    <text evidence="8">Belongs to the MsrQ family.</text>
</comment>
<dbReference type="GO" id="GO:0020037">
    <property type="term" value="F:heme binding"/>
    <property type="evidence" value="ECO:0007669"/>
    <property type="project" value="UniProtKB-UniRule"/>
</dbReference>
<evidence type="ECO:0000256" key="3">
    <source>
        <dbReference type="ARBA" id="ARBA00022617"/>
    </source>
</evidence>
<dbReference type="GO" id="GO:0046872">
    <property type="term" value="F:metal ion binding"/>
    <property type="evidence" value="ECO:0007669"/>
    <property type="project" value="UniProtKB-KW"/>
</dbReference>
<comment type="caution">
    <text evidence="8">Lacks conserved residue(s) required for the propagation of feature annotation.</text>
</comment>
<evidence type="ECO:0000256" key="5">
    <source>
        <dbReference type="ARBA" id="ARBA00022989"/>
    </source>
</evidence>
<dbReference type="GO" id="GO:0030091">
    <property type="term" value="P:protein repair"/>
    <property type="evidence" value="ECO:0007669"/>
    <property type="project" value="UniProtKB-UniRule"/>
</dbReference>
<feature type="transmembrane region" description="Helical" evidence="8">
    <location>
        <begin position="75"/>
        <end position="95"/>
    </location>
</feature>
<proteinExistence type="inferred from homology"/>
<dbReference type="OrthoDB" id="9788328at2"/>
<comment type="caution">
    <text evidence="10">The sequence shown here is derived from an EMBL/GenBank/DDBJ whole genome shotgun (WGS) entry which is preliminary data.</text>
</comment>
<keyword evidence="8" id="KW-0285">Flavoprotein</keyword>
<dbReference type="Pfam" id="PF01794">
    <property type="entry name" value="Ferric_reduct"/>
    <property type="match status" value="1"/>
</dbReference>
<sequence>MTGLKVLVFVLALLPLGLLFLDIKNGALGPDPGQAITESLGLAAFQLLLITLLISPLKKLTGWAGWVRLRRMLGLFSFFYASLHVLVFLQLILGWGDLWATFTKRPYIIVGALAFLMLIPLAVTSFRSAMKKVGRWWKPLHRLIYPAGVLVWLHFLWQARADIGEMVAYGLVLLVLLGLRGHWNGWGDLIPLRKTAR</sequence>
<organism evidence="10 11">
    <name type="scientific">Marinobacter fuscus</name>
    <dbReference type="NCBI Taxonomy" id="2109942"/>
    <lineage>
        <taxon>Bacteria</taxon>
        <taxon>Pseudomonadati</taxon>
        <taxon>Pseudomonadota</taxon>
        <taxon>Gammaproteobacteria</taxon>
        <taxon>Pseudomonadales</taxon>
        <taxon>Marinobacteraceae</taxon>
        <taxon>Marinobacter</taxon>
    </lineage>
</organism>
<keyword evidence="5 8" id="KW-1133">Transmembrane helix</keyword>
<evidence type="ECO:0000313" key="11">
    <source>
        <dbReference type="Proteomes" id="UP000239866"/>
    </source>
</evidence>
<accession>A0A2T1K6V6</accession>
<comment type="subunit">
    <text evidence="8">Heterodimer of a catalytic subunit (MsrP) and a heme-binding subunit (MsrQ).</text>
</comment>
<keyword evidence="8" id="KW-1003">Cell membrane</keyword>
<keyword evidence="4 8" id="KW-0812">Transmembrane</keyword>
<reference evidence="10 11" key="1">
    <citation type="submission" date="2018-03" db="EMBL/GenBank/DDBJ databases">
        <title>Marinobacter brunus sp. nov., a marine bacterium of Gamma-proteobacteria isolated from the surface seawater of the South China Sea.</title>
        <authorList>
            <person name="Cheng H."/>
            <person name="Wu Y.-H."/>
            <person name="Xamxidin M."/>
            <person name="Xu X.-W."/>
        </authorList>
    </citation>
    <scope>NUCLEOTIDE SEQUENCE [LARGE SCALE GENOMIC DNA]</scope>
    <source>
        <strain evidence="10 11">NH169-3</strain>
    </source>
</reference>
<dbReference type="Proteomes" id="UP000239866">
    <property type="component" value="Unassembled WGS sequence"/>
</dbReference>
<dbReference type="GO" id="GO:0016679">
    <property type="term" value="F:oxidoreductase activity, acting on diphenols and related substances as donors"/>
    <property type="evidence" value="ECO:0007669"/>
    <property type="project" value="TreeGrafter"/>
</dbReference>
<evidence type="ECO:0000259" key="9">
    <source>
        <dbReference type="Pfam" id="PF01794"/>
    </source>
</evidence>
<comment type="cofactor">
    <cofactor evidence="8">
        <name>heme b</name>
        <dbReference type="ChEBI" id="CHEBI:60344"/>
    </cofactor>
    <text evidence="8">Binds 1 heme b (iron(II)-protoporphyrin IX) group per subunit.</text>
</comment>
<keyword evidence="8" id="KW-0288">FMN</keyword>
<keyword evidence="8" id="KW-0249">Electron transport</keyword>
<keyword evidence="7 8" id="KW-0472">Membrane</keyword>
<comment type="cofactor">
    <cofactor evidence="8">
        <name>FMN</name>
        <dbReference type="ChEBI" id="CHEBI:58210"/>
    </cofactor>
    <text evidence="8">Binds 1 FMN per subunit.</text>
</comment>
<keyword evidence="6 8" id="KW-0408">Iron</keyword>